<dbReference type="Proteomes" id="UP001605036">
    <property type="component" value="Unassembled WGS sequence"/>
</dbReference>
<protein>
    <submittedName>
        <fullName evidence="1">Uncharacterized protein</fullName>
    </submittedName>
</protein>
<evidence type="ECO:0000313" key="2">
    <source>
        <dbReference type="Proteomes" id="UP001605036"/>
    </source>
</evidence>
<accession>A0ABD1YLJ5</accession>
<proteinExistence type="predicted"/>
<name>A0ABD1YLJ5_9MARC</name>
<organism evidence="1 2">
    <name type="scientific">Riccia fluitans</name>
    <dbReference type="NCBI Taxonomy" id="41844"/>
    <lineage>
        <taxon>Eukaryota</taxon>
        <taxon>Viridiplantae</taxon>
        <taxon>Streptophyta</taxon>
        <taxon>Embryophyta</taxon>
        <taxon>Marchantiophyta</taxon>
        <taxon>Marchantiopsida</taxon>
        <taxon>Marchantiidae</taxon>
        <taxon>Marchantiales</taxon>
        <taxon>Ricciaceae</taxon>
        <taxon>Riccia</taxon>
    </lineage>
</organism>
<gene>
    <name evidence="1" type="ORF">R1flu_016317</name>
</gene>
<comment type="caution">
    <text evidence="1">The sequence shown here is derived from an EMBL/GenBank/DDBJ whole genome shotgun (WGS) entry which is preliminary data.</text>
</comment>
<dbReference type="EMBL" id="JBHFFA010000004">
    <property type="protein sequence ID" value="KAL2631631.1"/>
    <property type="molecule type" value="Genomic_DNA"/>
</dbReference>
<keyword evidence="2" id="KW-1185">Reference proteome</keyword>
<reference evidence="1 2" key="1">
    <citation type="submission" date="2024-09" db="EMBL/GenBank/DDBJ databases">
        <title>Chromosome-scale assembly of Riccia fluitans.</title>
        <authorList>
            <person name="Paukszto L."/>
            <person name="Sawicki J."/>
            <person name="Karawczyk K."/>
            <person name="Piernik-Szablinska J."/>
            <person name="Szczecinska M."/>
            <person name="Mazdziarz M."/>
        </authorList>
    </citation>
    <scope>NUCLEOTIDE SEQUENCE [LARGE SCALE GENOMIC DNA]</scope>
    <source>
        <strain evidence="1">Rf_01</strain>
        <tissue evidence="1">Aerial parts of the thallus</tissue>
    </source>
</reference>
<evidence type="ECO:0000313" key="1">
    <source>
        <dbReference type="EMBL" id="KAL2631631.1"/>
    </source>
</evidence>
<dbReference type="AlphaFoldDB" id="A0ABD1YLJ5"/>
<sequence length="78" mass="8159">MCIPIVELCGGGPPRGGPYSRGPYSRVGGPPRFPVVSADCLIALVTTGGDLMAQGPLTTTTIITESCSNRFIRISKHN</sequence>